<dbReference type="PROSITE" id="PS50956">
    <property type="entry name" value="HTH_ASNC_2"/>
    <property type="match status" value="1"/>
</dbReference>
<dbReference type="EMBL" id="WWNE01000012">
    <property type="protein sequence ID" value="NBG67166.1"/>
    <property type="molecule type" value="Genomic_DNA"/>
</dbReference>
<dbReference type="SUPFAM" id="SSF54909">
    <property type="entry name" value="Dimeric alpha+beta barrel"/>
    <property type="match status" value="1"/>
</dbReference>
<dbReference type="InterPro" id="IPR011008">
    <property type="entry name" value="Dimeric_a/b-barrel"/>
</dbReference>
<dbReference type="SMART" id="SM00344">
    <property type="entry name" value="HTH_ASNC"/>
    <property type="match status" value="1"/>
</dbReference>
<accession>A0A6N9NKE2</accession>
<evidence type="ECO:0000259" key="4">
    <source>
        <dbReference type="PROSITE" id="PS50956"/>
    </source>
</evidence>
<dbReference type="InterPro" id="IPR036390">
    <property type="entry name" value="WH_DNA-bd_sf"/>
</dbReference>
<dbReference type="InterPro" id="IPR011991">
    <property type="entry name" value="ArsR-like_HTH"/>
</dbReference>
<protein>
    <submittedName>
        <fullName evidence="5">Winged helix-turn-helix transcriptional regulator</fullName>
    </submittedName>
</protein>
<dbReference type="GO" id="GO:0043565">
    <property type="term" value="F:sequence-specific DNA binding"/>
    <property type="evidence" value="ECO:0007669"/>
    <property type="project" value="InterPro"/>
</dbReference>
<proteinExistence type="predicted"/>
<gene>
    <name evidence="5" type="ORF">GQN54_13635</name>
</gene>
<name>A0A6N9NKE2_9FLAO</name>
<reference evidence="5 6" key="1">
    <citation type="submission" date="2019-12" db="EMBL/GenBank/DDBJ databases">
        <authorList>
            <person name="Zhao J."/>
        </authorList>
    </citation>
    <scope>NUCLEOTIDE SEQUENCE [LARGE SCALE GENOMIC DNA]</scope>
    <source>
        <strain evidence="5 6">S-15</strain>
    </source>
</reference>
<keyword evidence="3" id="KW-0804">Transcription</keyword>
<dbReference type="GO" id="GO:0006355">
    <property type="term" value="P:regulation of DNA-templated transcription"/>
    <property type="evidence" value="ECO:0007669"/>
    <property type="project" value="UniProtKB-ARBA"/>
</dbReference>
<keyword evidence="6" id="KW-1185">Reference proteome</keyword>
<dbReference type="Gene3D" id="1.10.10.10">
    <property type="entry name" value="Winged helix-like DNA-binding domain superfamily/Winged helix DNA-binding domain"/>
    <property type="match status" value="1"/>
</dbReference>
<dbReference type="PANTHER" id="PTHR30154:SF34">
    <property type="entry name" value="TRANSCRIPTIONAL REGULATOR AZLB"/>
    <property type="match status" value="1"/>
</dbReference>
<dbReference type="PANTHER" id="PTHR30154">
    <property type="entry name" value="LEUCINE-RESPONSIVE REGULATORY PROTEIN"/>
    <property type="match status" value="1"/>
</dbReference>
<dbReference type="AlphaFoldDB" id="A0A6N9NKE2"/>
<dbReference type="PRINTS" id="PR00033">
    <property type="entry name" value="HTHASNC"/>
</dbReference>
<dbReference type="Gene3D" id="3.30.70.920">
    <property type="match status" value="1"/>
</dbReference>
<evidence type="ECO:0000256" key="2">
    <source>
        <dbReference type="ARBA" id="ARBA00023125"/>
    </source>
</evidence>
<keyword evidence="1" id="KW-0805">Transcription regulation</keyword>
<evidence type="ECO:0000313" key="5">
    <source>
        <dbReference type="EMBL" id="NBG67166.1"/>
    </source>
</evidence>
<dbReference type="Proteomes" id="UP000470771">
    <property type="component" value="Unassembled WGS sequence"/>
</dbReference>
<keyword evidence="2" id="KW-0238">DNA-binding</keyword>
<dbReference type="InterPro" id="IPR019887">
    <property type="entry name" value="Tscrpt_reg_AsnC/Lrp_C"/>
</dbReference>
<organism evidence="5 6">
    <name type="scientific">Acidiluteibacter ferrifornacis</name>
    <dbReference type="NCBI Taxonomy" id="2692424"/>
    <lineage>
        <taxon>Bacteria</taxon>
        <taxon>Pseudomonadati</taxon>
        <taxon>Bacteroidota</taxon>
        <taxon>Flavobacteriia</taxon>
        <taxon>Flavobacteriales</taxon>
        <taxon>Cryomorphaceae</taxon>
        <taxon>Acidiluteibacter</taxon>
    </lineage>
</organism>
<dbReference type="InterPro" id="IPR000485">
    <property type="entry name" value="AsnC-type_HTH_dom"/>
</dbReference>
<dbReference type="Pfam" id="PF01037">
    <property type="entry name" value="AsnC_trans_reg"/>
    <property type="match status" value="1"/>
</dbReference>
<sequence length="154" mass="17593">MKLDNIDLQLLELLQQDSKMNVKEIATQLNLTKTPIYERIKRFEKEGIIEKYVAVLNRKIISQSMIVFCSVSLESQKIDEINAFSEAVRQIPEVMECYLMGGINDFLLKVTVKDLNAYHHFSSGKLAVLPNVGQIKSTFVLNEIKRSTVFPLSL</sequence>
<dbReference type="RefSeq" id="WP_160634108.1">
    <property type="nucleotide sequence ID" value="NZ_WWNE01000012.1"/>
</dbReference>
<evidence type="ECO:0000256" key="1">
    <source>
        <dbReference type="ARBA" id="ARBA00023015"/>
    </source>
</evidence>
<evidence type="ECO:0000313" key="6">
    <source>
        <dbReference type="Proteomes" id="UP000470771"/>
    </source>
</evidence>
<comment type="caution">
    <text evidence="5">The sequence shown here is derived from an EMBL/GenBank/DDBJ whole genome shotgun (WGS) entry which is preliminary data.</text>
</comment>
<dbReference type="InterPro" id="IPR036388">
    <property type="entry name" value="WH-like_DNA-bd_sf"/>
</dbReference>
<dbReference type="SUPFAM" id="SSF46785">
    <property type="entry name" value="Winged helix' DNA-binding domain"/>
    <property type="match status" value="1"/>
</dbReference>
<dbReference type="GO" id="GO:0043200">
    <property type="term" value="P:response to amino acid"/>
    <property type="evidence" value="ECO:0007669"/>
    <property type="project" value="TreeGrafter"/>
</dbReference>
<dbReference type="GO" id="GO:0005829">
    <property type="term" value="C:cytosol"/>
    <property type="evidence" value="ECO:0007669"/>
    <property type="project" value="TreeGrafter"/>
</dbReference>
<evidence type="ECO:0000256" key="3">
    <source>
        <dbReference type="ARBA" id="ARBA00023163"/>
    </source>
</evidence>
<feature type="domain" description="HTH asnC-type" evidence="4">
    <location>
        <begin position="3"/>
        <end position="64"/>
    </location>
</feature>
<dbReference type="InterPro" id="IPR019888">
    <property type="entry name" value="Tscrpt_reg_AsnC-like"/>
</dbReference>
<dbReference type="CDD" id="cd00090">
    <property type="entry name" value="HTH_ARSR"/>
    <property type="match status" value="1"/>
</dbReference>
<dbReference type="Pfam" id="PF13412">
    <property type="entry name" value="HTH_24"/>
    <property type="match status" value="1"/>
</dbReference>